<evidence type="ECO:0000313" key="13">
    <source>
        <dbReference type="Proteomes" id="UP001627154"/>
    </source>
</evidence>
<feature type="domain" description="Peptidase M13 C-terminal" evidence="10">
    <location>
        <begin position="656"/>
        <end position="861"/>
    </location>
</feature>
<evidence type="ECO:0000256" key="2">
    <source>
        <dbReference type="ARBA" id="ARBA00004401"/>
    </source>
</evidence>
<keyword evidence="5" id="KW-0479">Metal-binding</keyword>
<dbReference type="CDD" id="cd08662">
    <property type="entry name" value="M13"/>
    <property type="match status" value="1"/>
</dbReference>
<feature type="domain" description="Peptidase M13 N-terminal" evidence="11">
    <location>
        <begin position="205"/>
        <end position="595"/>
    </location>
</feature>
<organism evidence="12 13">
    <name type="scientific">Trichogramma kaykai</name>
    <dbReference type="NCBI Taxonomy" id="54128"/>
    <lineage>
        <taxon>Eukaryota</taxon>
        <taxon>Metazoa</taxon>
        <taxon>Ecdysozoa</taxon>
        <taxon>Arthropoda</taxon>
        <taxon>Hexapoda</taxon>
        <taxon>Insecta</taxon>
        <taxon>Pterygota</taxon>
        <taxon>Neoptera</taxon>
        <taxon>Endopterygota</taxon>
        <taxon>Hymenoptera</taxon>
        <taxon>Apocrita</taxon>
        <taxon>Proctotrupomorpha</taxon>
        <taxon>Chalcidoidea</taxon>
        <taxon>Trichogrammatidae</taxon>
        <taxon>Trichogramma</taxon>
    </lineage>
</organism>
<reference evidence="12 13" key="1">
    <citation type="journal article" date="2024" name="bioRxiv">
        <title>A reference genome for Trichogramma kaykai: A tiny desert-dwelling parasitoid wasp with competing sex-ratio distorters.</title>
        <authorList>
            <person name="Culotta J."/>
            <person name="Lindsey A.R."/>
        </authorList>
    </citation>
    <scope>NUCLEOTIDE SEQUENCE [LARGE SCALE GENOMIC DNA]</scope>
    <source>
        <strain evidence="12 13">KSX58</strain>
    </source>
</reference>
<dbReference type="InterPro" id="IPR018497">
    <property type="entry name" value="Peptidase_M13_C"/>
</dbReference>
<dbReference type="Pfam" id="PF01431">
    <property type="entry name" value="Peptidase_M13"/>
    <property type="match status" value="1"/>
</dbReference>
<dbReference type="GO" id="GO:0006508">
    <property type="term" value="P:proteolysis"/>
    <property type="evidence" value="ECO:0007669"/>
    <property type="project" value="UniProtKB-KW"/>
</dbReference>
<dbReference type="Gene3D" id="1.10.1380.10">
    <property type="entry name" value="Neutral endopeptidase , domain2"/>
    <property type="match status" value="1"/>
</dbReference>
<keyword evidence="4" id="KW-0645">Protease</keyword>
<evidence type="ECO:0000256" key="9">
    <source>
        <dbReference type="SAM" id="Phobius"/>
    </source>
</evidence>
<dbReference type="InterPro" id="IPR024079">
    <property type="entry name" value="MetalloPept_cat_dom_sf"/>
</dbReference>
<evidence type="ECO:0000259" key="11">
    <source>
        <dbReference type="Pfam" id="PF05649"/>
    </source>
</evidence>
<keyword evidence="9" id="KW-1133">Transmembrane helix</keyword>
<evidence type="ECO:0000256" key="1">
    <source>
        <dbReference type="ARBA" id="ARBA00001947"/>
    </source>
</evidence>
<dbReference type="Pfam" id="PF05649">
    <property type="entry name" value="Peptidase_M13_N"/>
    <property type="match status" value="1"/>
</dbReference>
<keyword evidence="9" id="KW-0812">Transmembrane</keyword>
<keyword evidence="13" id="KW-1185">Reference proteome</keyword>
<evidence type="ECO:0000256" key="8">
    <source>
        <dbReference type="ARBA" id="ARBA00023049"/>
    </source>
</evidence>
<dbReference type="PRINTS" id="PR00786">
    <property type="entry name" value="NEPRILYSIN"/>
</dbReference>
<evidence type="ECO:0000256" key="7">
    <source>
        <dbReference type="ARBA" id="ARBA00022833"/>
    </source>
</evidence>
<dbReference type="AlphaFoldDB" id="A0ABD2WCD4"/>
<dbReference type="PANTHER" id="PTHR11733">
    <property type="entry name" value="ZINC METALLOPROTEASE FAMILY M13 NEPRILYSIN-RELATED"/>
    <property type="match status" value="1"/>
</dbReference>
<dbReference type="EMBL" id="JBJJXI010000116">
    <property type="protein sequence ID" value="KAL3390719.1"/>
    <property type="molecule type" value="Genomic_DNA"/>
</dbReference>
<evidence type="ECO:0000256" key="5">
    <source>
        <dbReference type="ARBA" id="ARBA00022723"/>
    </source>
</evidence>
<dbReference type="SUPFAM" id="SSF55486">
    <property type="entry name" value="Metalloproteases ('zincins'), catalytic domain"/>
    <property type="match status" value="1"/>
</dbReference>
<evidence type="ECO:0000256" key="6">
    <source>
        <dbReference type="ARBA" id="ARBA00022801"/>
    </source>
</evidence>
<gene>
    <name evidence="12" type="ORF">TKK_014443</name>
</gene>
<accession>A0ABD2WCD4</accession>
<evidence type="ECO:0000256" key="3">
    <source>
        <dbReference type="ARBA" id="ARBA00007357"/>
    </source>
</evidence>
<evidence type="ECO:0000259" key="10">
    <source>
        <dbReference type="Pfam" id="PF01431"/>
    </source>
</evidence>
<dbReference type="InterPro" id="IPR042089">
    <property type="entry name" value="Peptidase_M13_dom_2"/>
</dbReference>
<comment type="cofactor">
    <cofactor evidence="1">
        <name>Zn(2+)</name>
        <dbReference type="ChEBI" id="CHEBI:29105"/>
    </cofactor>
</comment>
<keyword evidence="8" id="KW-0482">Metalloprotease</keyword>
<dbReference type="PANTHER" id="PTHR11733:SF224">
    <property type="entry name" value="NEPRILYSIN-2"/>
    <property type="match status" value="1"/>
</dbReference>
<dbReference type="InterPro" id="IPR000718">
    <property type="entry name" value="Peptidase_M13"/>
</dbReference>
<dbReference type="PROSITE" id="PS51885">
    <property type="entry name" value="NEPRILYSIN"/>
    <property type="match status" value="1"/>
</dbReference>
<dbReference type="GO" id="GO:0005886">
    <property type="term" value="C:plasma membrane"/>
    <property type="evidence" value="ECO:0007669"/>
    <property type="project" value="UniProtKB-SubCell"/>
</dbReference>
<dbReference type="GO" id="GO:0046872">
    <property type="term" value="F:metal ion binding"/>
    <property type="evidence" value="ECO:0007669"/>
    <property type="project" value="UniProtKB-KW"/>
</dbReference>
<feature type="transmembrane region" description="Helical" evidence="9">
    <location>
        <begin position="111"/>
        <end position="134"/>
    </location>
</feature>
<dbReference type="GO" id="GO:0008237">
    <property type="term" value="F:metallopeptidase activity"/>
    <property type="evidence" value="ECO:0007669"/>
    <property type="project" value="UniProtKB-KW"/>
</dbReference>
<proteinExistence type="inferred from homology"/>
<keyword evidence="7" id="KW-0862">Zinc</keyword>
<dbReference type="InterPro" id="IPR008753">
    <property type="entry name" value="Peptidase_M13_N"/>
</dbReference>
<protein>
    <recommendedName>
        <fullName evidence="14">Neprilysin-2</fullName>
    </recommendedName>
</protein>
<keyword evidence="9" id="KW-0472">Membrane</keyword>
<name>A0ABD2WCD4_9HYME</name>
<dbReference type="Gene3D" id="3.40.390.10">
    <property type="entry name" value="Collagenase (Catalytic Domain)"/>
    <property type="match status" value="1"/>
</dbReference>
<comment type="subcellular location">
    <subcellularLocation>
        <location evidence="2">Cell membrane</location>
        <topology evidence="2">Single-pass type II membrane protein</topology>
    </subcellularLocation>
</comment>
<evidence type="ECO:0000313" key="12">
    <source>
        <dbReference type="EMBL" id="KAL3390719.1"/>
    </source>
</evidence>
<dbReference type="Proteomes" id="UP001627154">
    <property type="component" value="Unassembled WGS sequence"/>
</dbReference>
<comment type="caution">
    <text evidence="12">The sequence shown here is derived from an EMBL/GenBank/DDBJ whole genome shotgun (WGS) entry which is preliminary data.</text>
</comment>
<sequence length="862" mass="97938">MTNSMKQTVINALRIRGLNQKYAKEEKVTDNLRAIDYNRYIAVPRSIKRYSEVRKPPSNSTLTPQIYKSSIMDTLTRSKAKQRRSKIDPFSARQTTNPTWWKRRSSLERGLTVVAVCAVLAAIGLAIGLVVIAVNSETCKTAMRVPANAEMLPSAAEPLLGNQRDSSKKHVQIVEKPAESNICFTPGCIHTASSILENMDQDVDPCDDFYRFTCGKFLKSTTIPDDKTGVNTFTIIDDKLQKQLRSIIEEPSTPNEARPFKLAKNFYKACMNKTAIENQGLQTVHKILKELGGWPVLMGDEWSDGDFSWKESVYKFYKAGFANDYFIDISVTSDLKNSTKRIIDIDQAVLGLNREYLSKGLDNKIVKAYYQYMVDVAEFLNPNINVNVAKKELMESLQFEMKLANISLPKEQRRNATALYNLMSLSEMTRRFPTVPWKEYFNTLLAPQRIGEDEVVNVNVPDFVSKLEKLLEQTPKRIQANYALWRAAGSSVTYLNDEIRKKQLAYVTVFTGKTEREPRWMECVGAVTKSFSLGVGALYVKRYFNENAKKNAVEMVHNIRLEFKKILSEVEWMDENTRKAALDKAESMSTHIAYPDELLDDKKLDEFYRELEVTSDNYFEAALNISRFGNDYVFGLLRKPVNKSDWVSHGRPAIVNAFYSSTENSIQFPAGILQGAFFSDDRPKYMNYGAIGFVIGHEITHGFDDQGSQFDKDGNLAEWWAKPTKEQYLKRADCVIKQYSNYTSAEAGLNLNGINTQGENIADNGGIKEAYLAYNEYVRQTGAEPRLPGLDFTNQQMFWISAANTWCSVYRPESLKNRITTGQHSPGEFRVIGPLSNREEFAKDFNCPAGSKMNPVHKCSVW</sequence>
<evidence type="ECO:0008006" key="14">
    <source>
        <dbReference type="Google" id="ProtNLM"/>
    </source>
</evidence>
<comment type="similarity">
    <text evidence="3">Belongs to the peptidase M13 family.</text>
</comment>
<keyword evidence="6" id="KW-0378">Hydrolase</keyword>
<evidence type="ECO:0000256" key="4">
    <source>
        <dbReference type="ARBA" id="ARBA00022670"/>
    </source>
</evidence>